<keyword evidence="14" id="KW-1185">Reference proteome</keyword>
<keyword evidence="4" id="KW-0963">Cytoplasm</keyword>
<dbReference type="Proteomes" id="UP001139887">
    <property type="component" value="Unassembled WGS sequence"/>
</dbReference>
<evidence type="ECO:0000256" key="3">
    <source>
        <dbReference type="ARBA" id="ARBA00010998"/>
    </source>
</evidence>
<keyword evidence="6 12" id="KW-1133">Transmembrane helix</keyword>
<dbReference type="InterPro" id="IPR019168">
    <property type="entry name" value="NEP1-R1"/>
</dbReference>
<feature type="compositionally biased region" description="Low complexity" evidence="11">
    <location>
        <begin position="356"/>
        <end position="367"/>
    </location>
</feature>
<evidence type="ECO:0000256" key="8">
    <source>
        <dbReference type="ARBA" id="ARBA00023136"/>
    </source>
</evidence>
<dbReference type="PANTHER" id="PTHR20996:SF1">
    <property type="entry name" value="NUCLEAR ENVELOPE PHOSPHATASE-REGULATORY SUBUNIT 1"/>
    <property type="match status" value="1"/>
</dbReference>
<dbReference type="GO" id="GO:0031965">
    <property type="term" value="C:nuclear membrane"/>
    <property type="evidence" value="ECO:0007669"/>
    <property type="project" value="UniProtKB-SubCell"/>
</dbReference>
<dbReference type="OrthoDB" id="5599171at2759"/>
<dbReference type="AlphaFoldDB" id="A0A9W8IDG5"/>
<accession>A0A9W8IDG5</accession>
<feature type="compositionally biased region" description="Low complexity" evidence="11">
    <location>
        <begin position="225"/>
        <end position="245"/>
    </location>
</feature>
<protein>
    <recommendedName>
        <fullName evidence="10">Transmembrane protein 188</fullName>
    </recommendedName>
</protein>
<dbReference type="InterPro" id="IPR005605">
    <property type="entry name" value="Spo7"/>
</dbReference>
<name>A0A9W8IDG5_9FUNG</name>
<feature type="region of interest" description="Disordered" evidence="11">
    <location>
        <begin position="287"/>
        <end position="410"/>
    </location>
</feature>
<dbReference type="Pfam" id="PF03907">
    <property type="entry name" value="Spo7"/>
    <property type="match status" value="1"/>
</dbReference>
<keyword evidence="7" id="KW-0443">Lipid metabolism</keyword>
<keyword evidence="8 12" id="KW-0472">Membrane</keyword>
<dbReference type="GO" id="GO:0005737">
    <property type="term" value="C:cytoplasm"/>
    <property type="evidence" value="ECO:0007669"/>
    <property type="project" value="UniProtKB-SubCell"/>
</dbReference>
<dbReference type="GO" id="GO:0006629">
    <property type="term" value="P:lipid metabolic process"/>
    <property type="evidence" value="ECO:0007669"/>
    <property type="project" value="UniProtKB-KW"/>
</dbReference>
<gene>
    <name evidence="13" type="ORF">IWW36_002431</name>
</gene>
<feature type="compositionally biased region" description="Basic and acidic residues" evidence="11">
    <location>
        <begin position="287"/>
        <end position="297"/>
    </location>
</feature>
<comment type="subcellular location">
    <subcellularLocation>
        <location evidence="2">Cytoplasm</location>
    </subcellularLocation>
    <subcellularLocation>
        <location evidence="1">Nucleus membrane</location>
        <topology evidence="1">Multi-pass membrane protein</topology>
    </subcellularLocation>
</comment>
<keyword evidence="9" id="KW-0539">Nucleus</keyword>
<reference evidence="13" key="1">
    <citation type="submission" date="2022-07" db="EMBL/GenBank/DDBJ databases">
        <title>Phylogenomic reconstructions and comparative analyses of Kickxellomycotina fungi.</title>
        <authorList>
            <person name="Reynolds N.K."/>
            <person name="Stajich J.E."/>
            <person name="Barry K."/>
            <person name="Grigoriev I.V."/>
            <person name="Crous P."/>
            <person name="Smith M.E."/>
        </authorList>
    </citation>
    <scope>NUCLEOTIDE SEQUENCE</scope>
    <source>
        <strain evidence="13">NRRL 1566</strain>
    </source>
</reference>
<evidence type="ECO:0000256" key="7">
    <source>
        <dbReference type="ARBA" id="ARBA00023098"/>
    </source>
</evidence>
<dbReference type="GO" id="GO:0019888">
    <property type="term" value="F:protein phosphatase regulator activity"/>
    <property type="evidence" value="ECO:0007669"/>
    <property type="project" value="InterPro"/>
</dbReference>
<comment type="similarity">
    <text evidence="3">Belongs to the CNEP1R1 family.</text>
</comment>
<evidence type="ECO:0000256" key="11">
    <source>
        <dbReference type="SAM" id="MobiDB-lite"/>
    </source>
</evidence>
<feature type="transmembrane region" description="Helical" evidence="12">
    <location>
        <begin position="117"/>
        <end position="136"/>
    </location>
</feature>
<evidence type="ECO:0000256" key="6">
    <source>
        <dbReference type="ARBA" id="ARBA00022989"/>
    </source>
</evidence>
<evidence type="ECO:0000256" key="5">
    <source>
        <dbReference type="ARBA" id="ARBA00022692"/>
    </source>
</evidence>
<evidence type="ECO:0000313" key="14">
    <source>
        <dbReference type="Proteomes" id="UP001139887"/>
    </source>
</evidence>
<sequence>MKPTHGQKNQQSMHSPVYNAASMGSLSPTQPLPSPTELTSMYTRQFAASKAPASGIYHAAVAASTNTDGQLYSHGLTVLQCARSHGPVDPHVYRDWLIFEERLKQSYRRLQRKKRSYLAQILAFGILVLYFAWFGFFGTPSYRFTCKLLSAGSAYCTYLIITNRRFLQSVKYPAQCNRALHQFRLRFETTPLQVSNPFVAASTTVSGTLAKPDTATRLPANANVTPTRNTSSNANAADATSPATPGTIENASSDILVESQLSFFPTVPRQLRNGYIEFKATYYRKRDAARRRMQERMRRSKKRRESVSSSNYRTSERRTRQHRSPYNVDSDHSNIDAGSPSATYGQVAAPLHLGGADSATDDSSASSIPPHKLINHRTTERIRSRLIHTLPEQDSSSESEPQSGLTPPSP</sequence>
<dbReference type="PANTHER" id="PTHR20996">
    <property type="entry name" value="NUCLEAR ENVELOPE PHOSPHATASE-REGULATORY SUBUNIT 1"/>
    <property type="match status" value="1"/>
</dbReference>
<feature type="compositionally biased region" description="Low complexity" evidence="11">
    <location>
        <begin position="392"/>
        <end position="403"/>
    </location>
</feature>
<dbReference type="EMBL" id="JANBUW010000063">
    <property type="protein sequence ID" value="KAJ2849704.1"/>
    <property type="molecule type" value="Genomic_DNA"/>
</dbReference>
<comment type="caution">
    <text evidence="13">The sequence shown here is derived from an EMBL/GenBank/DDBJ whole genome shotgun (WGS) entry which is preliminary data.</text>
</comment>
<keyword evidence="5 12" id="KW-0812">Transmembrane</keyword>
<evidence type="ECO:0000256" key="12">
    <source>
        <dbReference type="SAM" id="Phobius"/>
    </source>
</evidence>
<feature type="region of interest" description="Disordered" evidence="11">
    <location>
        <begin position="218"/>
        <end position="247"/>
    </location>
</feature>
<organism evidence="13 14">
    <name type="scientific">Coemansia brasiliensis</name>
    <dbReference type="NCBI Taxonomy" id="2650707"/>
    <lineage>
        <taxon>Eukaryota</taxon>
        <taxon>Fungi</taxon>
        <taxon>Fungi incertae sedis</taxon>
        <taxon>Zoopagomycota</taxon>
        <taxon>Kickxellomycotina</taxon>
        <taxon>Kickxellomycetes</taxon>
        <taxon>Kickxellales</taxon>
        <taxon>Kickxellaceae</taxon>
        <taxon>Coemansia</taxon>
    </lineage>
</organism>
<dbReference type="GO" id="GO:0071595">
    <property type="term" value="C:Nem1-Spo7 phosphatase complex"/>
    <property type="evidence" value="ECO:0007669"/>
    <property type="project" value="InterPro"/>
</dbReference>
<evidence type="ECO:0000256" key="10">
    <source>
        <dbReference type="ARBA" id="ARBA00030458"/>
    </source>
</evidence>
<evidence type="ECO:0000313" key="13">
    <source>
        <dbReference type="EMBL" id="KAJ2849704.1"/>
    </source>
</evidence>
<evidence type="ECO:0000256" key="1">
    <source>
        <dbReference type="ARBA" id="ARBA00004232"/>
    </source>
</evidence>
<evidence type="ECO:0000256" key="9">
    <source>
        <dbReference type="ARBA" id="ARBA00023242"/>
    </source>
</evidence>
<evidence type="ECO:0000256" key="4">
    <source>
        <dbReference type="ARBA" id="ARBA00022490"/>
    </source>
</evidence>
<proteinExistence type="inferred from homology"/>
<evidence type="ECO:0000256" key="2">
    <source>
        <dbReference type="ARBA" id="ARBA00004496"/>
    </source>
</evidence>